<dbReference type="PANTHER" id="PTHR22625:SF44">
    <property type="entry name" value="PLEXIN-B"/>
    <property type="match status" value="1"/>
</dbReference>
<dbReference type="GO" id="GO:0008045">
    <property type="term" value="P:motor neuron axon guidance"/>
    <property type="evidence" value="ECO:0007669"/>
    <property type="project" value="TreeGrafter"/>
</dbReference>
<dbReference type="InterPro" id="IPR001627">
    <property type="entry name" value="Semap_dom"/>
</dbReference>
<evidence type="ECO:0000313" key="4">
    <source>
        <dbReference type="Proteomes" id="UP000230423"/>
    </source>
</evidence>
<dbReference type="GO" id="GO:0007162">
    <property type="term" value="P:negative regulation of cell adhesion"/>
    <property type="evidence" value="ECO:0007669"/>
    <property type="project" value="TreeGrafter"/>
</dbReference>
<organism evidence="3 4">
    <name type="scientific">Teladorsagia circumcincta</name>
    <name type="common">Brown stomach worm</name>
    <name type="synonym">Ostertagia circumcincta</name>
    <dbReference type="NCBI Taxonomy" id="45464"/>
    <lineage>
        <taxon>Eukaryota</taxon>
        <taxon>Metazoa</taxon>
        <taxon>Ecdysozoa</taxon>
        <taxon>Nematoda</taxon>
        <taxon>Chromadorea</taxon>
        <taxon>Rhabditida</taxon>
        <taxon>Rhabditina</taxon>
        <taxon>Rhabditomorpha</taxon>
        <taxon>Strongyloidea</taxon>
        <taxon>Trichostrongylidae</taxon>
        <taxon>Teladorsagia</taxon>
    </lineage>
</organism>
<dbReference type="Proteomes" id="UP000230423">
    <property type="component" value="Unassembled WGS sequence"/>
</dbReference>
<dbReference type="AlphaFoldDB" id="A0A2G9UDS5"/>
<dbReference type="InterPro" id="IPR015943">
    <property type="entry name" value="WD40/YVTN_repeat-like_dom_sf"/>
</dbReference>
<dbReference type="Gene3D" id="2.130.10.10">
    <property type="entry name" value="YVTN repeat-like/Quinoprotein amine dehydrogenase"/>
    <property type="match status" value="2"/>
</dbReference>
<gene>
    <name evidence="3" type="ORF">TELCIR_09904</name>
</gene>
<sequence>VFIGAVNELAVLSDDELLPLHSVSTGPVRDSPLCSVDGSSCLKDAVLRDTDNHNKVLQILPNAVLHCGSVKQGSLEGEAAVFLRAELRSSFAVNYLSIFHYQHYVFIAAVQAQDTRQSRAAPKVAKLLRFCDNDTRFISYSEVELQCRSEDNSNFPHMTAAYLLGDTLVGAFTTSATGPKSAICFFSMQRLKLTFWYNIDRCRGGSDSIGLPHIGRDAKCINKSRIPLDEETCELGVGGSIESVEIAVAEVDVKITSLSGVPEPRILLAGTDDGQILQFKSKSPAQLEEYDRRNVGDGRMGFVVQKLDVQQLNIFAVLPKGASVCPIRNGPPSPASLSIDDLRNVSLPIKHLPQPDGFERATECVHIKQPTQLTIPKGSSQEISFNVAHMDRLPQKESYSCRVVLNGTTVLSKAKLSEVRH</sequence>
<evidence type="ECO:0000256" key="1">
    <source>
        <dbReference type="PROSITE-ProRule" id="PRU00352"/>
    </source>
</evidence>
<dbReference type="OrthoDB" id="125363at2759"/>
<dbReference type="SMART" id="SM00630">
    <property type="entry name" value="Sema"/>
    <property type="match status" value="1"/>
</dbReference>
<reference evidence="3 4" key="1">
    <citation type="submission" date="2015-09" db="EMBL/GenBank/DDBJ databases">
        <title>Draft genome of the parasitic nematode Teladorsagia circumcincta isolate WARC Sus (inbred).</title>
        <authorList>
            <person name="Mitreva M."/>
        </authorList>
    </citation>
    <scope>NUCLEOTIDE SEQUENCE [LARGE SCALE GENOMIC DNA]</scope>
    <source>
        <strain evidence="3 4">S</strain>
    </source>
</reference>
<dbReference type="GO" id="GO:0050772">
    <property type="term" value="P:positive regulation of axonogenesis"/>
    <property type="evidence" value="ECO:0007669"/>
    <property type="project" value="TreeGrafter"/>
</dbReference>
<dbReference type="GO" id="GO:0097374">
    <property type="term" value="P:sensory neuron axon guidance"/>
    <property type="evidence" value="ECO:0007669"/>
    <property type="project" value="TreeGrafter"/>
</dbReference>
<dbReference type="GO" id="GO:0005886">
    <property type="term" value="C:plasma membrane"/>
    <property type="evidence" value="ECO:0007669"/>
    <property type="project" value="TreeGrafter"/>
</dbReference>
<dbReference type="InterPro" id="IPR031148">
    <property type="entry name" value="Plexin"/>
</dbReference>
<dbReference type="PANTHER" id="PTHR22625">
    <property type="entry name" value="PLEXIN"/>
    <property type="match status" value="1"/>
</dbReference>
<feature type="domain" description="Sema" evidence="2">
    <location>
        <begin position="1"/>
        <end position="327"/>
    </location>
</feature>
<dbReference type="SUPFAM" id="SSF101912">
    <property type="entry name" value="Sema domain"/>
    <property type="match status" value="1"/>
</dbReference>
<keyword evidence="4" id="KW-1185">Reference proteome</keyword>
<comment type="caution">
    <text evidence="1">Lacks conserved residue(s) required for the propagation of feature annotation.</text>
</comment>
<evidence type="ECO:0000259" key="2">
    <source>
        <dbReference type="PROSITE" id="PS51004"/>
    </source>
</evidence>
<dbReference type="GO" id="GO:0017154">
    <property type="term" value="F:semaphorin receptor activity"/>
    <property type="evidence" value="ECO:0007669"/>
    <property type="project" value="InterPro"/>
</dbReference>
<feature type="non-terminal residue" evidence="3">
    <location>
        <position position="1"/>
    </location>
</feature>
<protein>
    <recommendedName>
        <fullName evidence="2">Sema domain-containing protein</fullName>
    </recommendedName>
</protein>
<dbReference type="GO" id="GO:0002116">
    <property type="term" value="C:semaphorin receptor complex"/>
    <property type="evidence" value="ECO:0007669"/>
    <property type="project" value="TreeGrafter"/>
</dbReference>
<name>A0A2G9UDS5_TELCI</name>
<dbReference type="PROSITE" id="PS51004">
    <property type="entry name" value="SEMA"/>
    <property type="match status" value="1"/>
</dbReference>
<proteinExistence type="predicted"/>
<evidence type="ECO:0000313" key="3">
    <source>
        <dbReference type="EMBL" id="PIO68313.1"/>
    </source>
</evidence>
<dbReference type="InterPro" id="IPR036352">
    <property type="entry name" value="Semap_dom_sf"/>
</dbReference>
<accession>A0A2G9UDS5</accession>
<dbReference type="GO" id="GO:0030334">
    <property type="term" value="P:regulation of cell migration"/>
    <property type="evidence" value="ECO:0007669"/>
    <property type="project" value="TreeGrafter"/>
</dbReference>
<dbReference type="GO" id="GO:0008360">
    <property type="term" value="P:regulation of cell shape"/>
    <property type="evidence" value="ECO:0007669"/>
    <property type="project" value="TreeGrafter"/>
</dbReference>
<dbReference type="EMBL" id="KZ347154">
    <property type="protein sequence ID" value="PIO68313.1"/>
    <property type="molecule type" value="Genomic_DNA"/>
</dbReference>